<dbReference type="EMBL" id="OFSM01000052">
    <property type="protein sequence ID" value="SOY32502.1"/>
    <property type="molecule type" value="Genomic_DNA"/>
</dbReference>
<proteinExistence type="predicted"/>
<gene>
    <name evidence="1" type="ORF">AMURIS_05267</name>
</gene>
<reference evidence="1 2" key="1">
    <citation type="submission" date="2018-01" db="EMBL/GenBank/DDBJ databases">
        <authorList>
            <person name="Gaut B.S."/>
            <person name="Morton B.R."/>
            <person name="Clegg M.T."/>
            <person name="Duvall M.R."/>
        </authorList>
    </citation>
    <scope>NUCLEOTIDE SEQUENCE [LARGE SCALE GENOMIC DNA]</scope>
    <source>
        <strain evidence="1">GP69</strain>
    </source>
</reference>
<dbReference type="AlphaFoldDB" id="A0A2K4ZQ81"/>
<protein>
    <submittedName>
        <fullName evidence="1">Uncharacterized protein</fullName>
    </submittedName>
</protein>
<accession>A0A2K4ZQ81</accession>
<sequence length="66" mass="7724">MKKWNDIFDTKTNVNGKLITVVQQDFSDSTILIKEDGNIISCPMGMNEQGDIYFIYDNEEVYLKWI</sequence>
<organism evidence="1 2">
    <name type="scientific">Acetatifactor muris</name>
    <dbReference type="NCBI Taxonomy" id="879566"/>
    <lineage>
        <taxon>Bacteria</taxon>
        <taxon>Bacillati</taxon>
        <taxon>Bacillota</taxon>
        <taxon>Clostridia</taxon>
        <taxon>Lachnospirales</taxon>
        <taxon>Lachnospiraceae</taxon>
        <taxon>Acetatifactor</taxon>
    </lineage>
</organism>
<name>A0A2K4ZQ81_9FIRM</name>
<dbReference type="Proteomes" id="UP000236311">
    <property type="component" value="Unassembled WGS sequence"/>
</dbReference>
<evidence type="ECO:0000313" key="2">
    <source>
        <dbReference type="Proteomes" id="UP000236311"/>
    </source>
</evidence>
<dbReference type="RefSeq" id="WP_103242441.1">
    <property type="nucleotide sequence ID" value="NZ_JANJZD010000057.1"/>
</dbReference>
<keyword evidence="2" id="KW-1185">Reference proteome</keyword>
<evidence type="ECO:0000313" key="1">
    <source>
        <dbReference type="EMBL" id="SOY32502.1"/>
    </source>
</evidence>